<protein>
    <submittedName>
        <fullName evidence="1">Uncharacterized protein</fullName>
    </submittedName>
</protein>
<organism evidence="1 2">
    <name type="scientific">Mycena albidolilacea</name>
    <dbReference type="NCBI Taxonomy" id="1033008"/>
    <lineage>
        <taxon>Eukaryota</taxon>
        <taxon>Fungi</taxon>
        <taxon>Dikarya</taxon>
        <taxon>Basidiomycota</taxon>
        <taxon>Agaricomycotina</taxon>
        <taxon>Agaricomycetes</taxon>
        <taxon>Agaricomycetidae</taxon>
        <taxon>Agaricales</taxon>
        <taxon>Marasmiineae</taxon>
        <taxon>Mycenaceae</taxon>
        <taxon>Mycena</taxon>
    </lineage>
</organism>
<dbReference type="EMBL" id="JARIHO010000060">
    <property type="protein sequence ID" value="KAJ7315804.1"/>
    <property type="molecule type" value="Genomic_DNA"/>
</dbReference>
<gene>
    <name evidence="1" type="ORF">DFH08DRAFT_820377</name>
</gene>
<reference evidence="1" key="1">
    <citation type="submission" date="2023-03" db="EMBL/GenBank/DDBJ databases">
        <title>Massive genome expansion in bonnet fungi (Mycena s.s.) driven by repeated elements and novel gene families across ecological guilds.</title>
        <authorList>
            <consortium name="Lawrence Berkeley National Laboratory"/>
            <person name="Harder C.B."/>
            <person name="Miyauchi S."/>
            <person name="Viragh M."/>
            <person name="Kuo A."/>
            <person name="Thoen E."/>
            <person name="Andreopoulos B."/>
            <person name="Lu D."/>
            <person name="Skrede I."/>
            <person name="Drula E."/>
            <person name="Henrissat B."/>
            <person name="Morin E."/>
            <person name="Kohler A."/>
            <person name="Barry K."/>
            <person name="LaButti K."/>
            <person name="Morin E."/>
            <person name="Salamov A."/>
            <person name="Lipzen A."/>
            <person name="Mereny Z."/>
            <person name="Hegedus B."/>
            <person name="Baldrian P."/>
            <person name="Stursova M."/>
            <person name="Weitz H."/>
            <person name="Taylor A."/>
            <person name="Grigoriev I.V."/>
            <person name="Nagy L.G."/>
            <person name="Martin F."/>
            <person name="Kauserud H."/>
        </authorList>
    </citation>
    <scope>NUCLEOTIDE SEQUENCE</scope>
    <source>
        <strain evidence="1">CBHHK002</strain>
    </source>
</reference>
<sequence length="271" mass="30244">MVYGSVKPTILFAASRSRSTLKTVVPPYPTVFVCVLTSAAVLVNAAHFELSILASTERAPTGYLFLCPPEYFATGPFSFRWPDCPAYWSLDSSGVHWLSLERATQLGFPHFRFTTQVYGCCWDASVYEGLRNFPAQKVSIQTVWTLPGIWAIRFINCRPKAIRRLPMSEASDSEGFADGQFACIAAMGLVKNPEIFVKAPGANSNILSRKNLSIQPVTSPEQDQAEKLLMFKEGASELEIYQHVEAEAKREKEFDRVSVTETSQTPFRPKI</sequence>
<accession>A0AAD7EFB5</accession>
<evidence type="ECO:0000313" key="2">
    <source>
        <dbReference type="Proteomes" id="UP001218218"/>
    </source>
</evidence>
<dbReference type="AlphaFoldDB" id="A0AAD7EFB5"/>
<proteinExistence type="predicted"/>
<dbReference type="Proteomes" id="UP001218218">
    <property type="component" value="Unassembled WGS sequence"/>
</dbReference>
<keyword evidence="2" id="KW-1185">Reference proteome</keyword>
<evidence type="ECO:0000313" key="1">
    <source>
        <dbReference type="EMBL" id="KAJ7315804.1"/>
    </source>
</evidence>
<name>A0AAD7EFB5_9AGAR</name>
<comment type="caution">
    <text evidence="1">The sequence shown here is derived from an EMBL/GenBank/DDBJ whole genome shotgun (WGS) entry which is preliminary data.</text>
</comment>